<protein>
    <recommendedName>
        <fullName evidence="2">Right handed beta helix domain-containing protein</fullName>
    </recommendedName>
</protein>
<evidence type="ECO:0000259" key="2">
    <source>
        <dbReference type="Pfam" id="PF13229"/>
    </source>
</evidence>
<dbReference type="AlphaFoldDB" id="A0A7Z2GQY1"/>
<name>A0A7Z2GQY1_9BURK</name>
<evidence type="ECO:0000313" key="4">
    <source>
        <dbReference type="Proteomes" id="UP000433577"/>
    </source>
</evidence>
<feature type="chain" id="PRO_5030989593" description="Right handed beta helix domain-containing protein" evidence="1">
    <location>
        <begin position="27"/>
        <end position="789"/>
    </location>
</feature>
<reference evidence="3 4" key="1">
    <citation type="submission" date="2019-12" db="EMBL/GenBank/DDBJ databases">
        <title>Paraburkholderia acidiphila 7Q-K02 sp. nov and Paraburkholderia acidisoli DHF22 sp. nov., two strains isolated from forest soil.</title>
        <authorList>
            <person name="Gao Z."/>
            <person name="Qiu L."/>
        </authorList>
    </citation>
    <scope>NUCLEOTIDE SEQUENCE [LARGE SCALE GENOMIC DNA]</scope>
    <source>
        <strain evidence="3 4">DHF22</strain>
    </source>
</reference>
<accession>A0A7Z2GQY1</accession>
<sequence length="789" mass="79042">MMKSQLNKIAAFGAAFFLALPLIASAQSYPSPTFNSVVLQNPLSPSNGGTGATTSTGTGSAVLSNSPALTNPAITGGSISGLTTAVPVASGGTGANSAATALSNLGGAALSGASFAGPTGLSYTNPIFALNDSSGGAATTISYAVGGTKYFGTTVGTTGYYIQRYASGSFVDYPFSILASTGQASFTVRPTFNGATPWDSANLASPASLTGGTYTGALGLSYSAAHLTVNDTSGGFAGINLQHSGTTNWEMLIDGNSSTNGNLYFGRYNSGSVVDYPFKINNASGLTTISDGLAVAGSFSAPGLVTNADLASTPANSYKCNASTSASTPSDCYSNASNPFDFGAVANSSAAAATNTTAFQNAMAANPVFHCPDGQTFYIGGITVPTTTTRIYGACTLIASGTVTSGAGLLEADSNTGGLVIDGPRIQVATGTYTNNSGIRLSGSSNFNVRNTTITAANGVLVNAGTNFTLENNYVLNDTALGIAVVGASSFGHISNNYVNAGYSSGSSHCIAVEQGSNYTITGNHVEECVGFGINVSSPSSAGTTSFFTVANNVAYGTQIECINVENGAVGAVTGNACYFNSHSTDFGMSFYGAPGTSPQEITSDIAVTGNSIFNPCKSGIALADVVTRLNVTGNYIYAPNQCAGTTGDYTSGILLYGGSNGPNSVGNNFVVDPYGHMAWQIGEGTYNDGSGNPSGNFLEGMAGTVGTSGQISAVSSATQVINTSNSWVTYTPTLTCASGSPGTQSGSGRYKRIGKTITLQISATLSTVGTCSGSILVSLPLTSGPGGL</sequence>
<keyword evidence="4" id="KW-1185">Reference proteome</keyword>
<gene>
    <name evidence="3" type="ORF">FAZ98_31630</name>
</gene>
<evidence type="ECO:0000256" key="1">
    <source>
        <dbReference type="SAM" id="SignalP"/>
    </source>
</evidence>
<dbReference type="Gene3D" id="2.160.20.10">
    <property type="entry name" value="Single-stranded right-handed beta-helix, Pectin lyase-like"/>
    <property type="match status" value="1"/>
</dbReference>
<dbReference type="SUPFAM" id="SSF51126">
    <property type="entry name" value="Pectin lyase-like"/>
    <property type="match status" value="1"/>
</dbReference>
<keyword evidence="1" id="KW-0732">Signal</keyword>
<dbReference type="KEGG" id="pacs:FAZ98_31630"/>
<evidence type="ECO:0000313" key="3">
    <source>
        <dbReference type="EMBL" id="QGZ66346.1"/>
    </source>
</evidence>
<dbReference type="InterPro" id="IPR011050">
    <property type="entry name" value="Pectin_lyase_fold/virulence"/>
</dbReference>
<feature type="domain" description="Right handed beta helix" evidence="2">
    <location>
        <begin position="437"/>
        <end position="584"/>
    </location>
</feature>
<dbReference type="Pfam" id="PF13229">
    <property type="entry name" value="Beta_helix"/>
    <property type="match status" value="1"/>
</dbReference>
<dbReference type="OrthoDB" id="9104374at2"/>
<organism evidence="3 4">
    <name type="scientific">Paraburkholderia acidisoli</name>
    <dbReference type="NCBI Taxonomy" id="2571748"/>
    <lineage>
        <taxon>Bacteria</taxon>
        <taxon>Pseudomonadati</taxon>
        <taxon>Pseudomonadota</taxon>
        <taxon>Betaproteobacteria</taxon>
        <taxon>Burkholderiales</taxon>
        <taxon>Burkholderiaceae</taxon>
        <taxon>Paraburkholderia</taxon>
    </lineage>
</organism>
<dbReference type="Proteomes" id="UP000433577">
    <property type="component" value="Chromosome 4"/>
</dbReference>
<proteinExistence type="predicted"/>
<dbReference type="EMBL" id="CP046916">
    <property type="protein sequence ID" value="QGZ66346.1"/>
    <property type="molecule type" value="Genomic_DNA"/>
</dbReference>
<dbReference type="SMART" id="SM00710">
    <property type="entry name" value="PbH1"/>
    <property type="match status" value="8"/>
</dbReference>
<dbReference type="InterPro" id="IPR006626">
    <property type="entry name" value="PbH1"/>
</dbReference>
<dbReference type="RefSeq" id="WP_158957667.1">
    <property type="nucleotide sequence ID" value="NZ_CP046916.1"/>
</dbReference>
<dbReference type="InterPro" id="IPR039448">
    <property type="entry name" value="Beta_helix"/>
</dbReference>
<feature type="signal peptide" evidence="1">
    <location>
        <begin position="1"/>
        <end position="26"/>
    </location>
</feature>
<dbReference type="InterPro" id="IPR012334">
    <property type="entry name" value="Pectin_lyas_fold"/>
</dbReference>